<dbReference type="EMBL" id="SIPS01000001">
    <property type="protein sequence ID" value="TAW28824.1"/>
    <property type="molecule type" value="Genomic_DNA"/>
</dbReference>
<gene>
    <name evidence="1" type="ORF">ELI19_04685</name>
</gene>
<accession>A0ABD7PN46</accession>
<proteinExistence type="predicted"/>
<name>A0ABD7PN46_RHILE</name>
<dbReference type="AlphaFoldDB" id="A0ABD7PN46"/>
<evidence type="ECO:0000313" key="1">
    <source>
        <dbReference type="EMBL" id="TAW28824.1"/>
    </source>
</evidence>
<dbReference type="Proteomes" id="UP000292036">
    <property type="component" value="Unassembled WGS sequence"/>
</dbReference>
<reference evidence="1 2" key="1">
    <citation type="submission" date="2019-02" db="EMBL/GenBank/DDBJ databases">
        <title>The genomic architecture of introgression among sibling species of bacteria.</title>
        <authorList>
            <person name="Cavassim M.I.A."/>
            <person name="Moeskjaer S."/>
            <person name="Moslemi C."/>
            <person name="Fields B."/>
            <person name="Bachmann A."/>
            <person name="Vilhjalmsson B."/>
            <person name="Schierup M.H."/>
            <person name="Young J.P.W."/>
            <person name="Andersen S.U."/>
        </authorList>
    </citation>
    <scope>NUCLEOTIDE SEQUENCE [LARGE SCALE GENOMIC DNA]</scope>
    <source>
        <strain evidence="1 2">SM151B</strain>
    </source>
</reference>
<evidence type="ECO:0000313" key="2">
    <source>
        <dbReference type="Proteomes" id="UP000292036"/>
    </source>
</evidence>
<organism evidence="1 2">
    <name type="scientific">Rhizobium leguminosarum</name>
    <dbReference type="NCBI Taxonomy" id="384"/>
    <lineage>
        <taxon>Bacteria</taxon>
        <taxon>Pseudomonadati</taxon>
        <taxon>Pseudomonadota</taxon>
        <taxon>Alphaproteobacteria</taxon>
        <taxon>Hyphomicrobiales</taxon>
        <taxon>Rhizobiaceae</taxon>
        <taxon>Rhizobium/Agrobacterium group</taxon>
        <taxon>Rhizobium</taxon>
    </lineage>
</organism>
<comment type="caution">
    <text evidence="1">The sequence shown here is derived from an EMBL/GenBank/DDBJ whole genome shotgun (WGS) entry which is preliminary data.</text>
</comment>
<sequence>MRGIEEMSCSLRQNPSRIGLSAKVPQTPTPHSLIPVLVTGIQPPRVGAVKESYEAREFLASKDLDALDSCDKHRNGGVPVGPLCASGRRP</sequence>
<protein>
    <submittedName>
        <fullName evidence="1">Uncharacterized protein</fullName>
    </submittedName>
</protein>